<dbReference type="InterPro" id="IPR011604">
    <property type="entry name" value="PDDEXK-like_dom_sf"/>
</dbReference>
<organism evidence="1 2">
    <name type="scientific">Hymenobacter setariae</name>
    <dbReference type="NCBI Taxonomy" id="2594794"/>
    <lineage>
        <taxon>Bacteria</taxon>
        <taxon>Pseudomonadati</taxon>
        <taxon>Bacteroidota</taxon>
        <taxon>Cytophagia</taxon>
        <taxon>Cytophagales</taxon>
        <taxon>Hymenobacteraceae</taxon>
        <taxon>Hymenobacter</taxon>
    </lineage>
</organism>
<evidence type="ECO:0000313" key="1">
    <source>
        <dbReference type="EMBL" id="TVT37866.1"/>
    </source>
</evidence>
<keyword evidence="2" id="KW-1185">Reference proteome</keyword>
<dbReference type="PANTHER" id="PTHR38733">
    <property type="entry name" value="PROTEIN MCRC"/>
    <property type="match status" value="1"/>
</dbReference>
<dbReference type="RefSeq" id="WP_144852297.1">
    <property type="nucleotide sequence ID" value="NZ_VMRJ01000006.1"/>
</dbReference>
<name>A0A558BMY3_9BACT</name>
<sequence>MVGESLSGYLSDSLIDFTMSRPAMHIVAYEHQRVRVTSDQQRRLLQLQEQHRASWFTAGYQSLQLSSYVGVIQLPGLTLEILPKADDPGRTANMTLRWRQVLLQMLQSVYELPVAVPNAAQLADAPHAMLDLFIAAFVKAADKLLQQGLVKRYRTNESNRTALKGQLLFAQQLRVNLVHGERFFTRSQVYDVFHPLNSLLRMALVVAADVAHGAALAARARTLLLHWPELPTVSIPESMPVLGRKTVPYRPALELALLLLRQHSPALRGGSTEAVALLFDMNRLFEGYVTKQLRKAAGTKATVKAQNQQHFWGAVKVRPDIVVTVGERSYVLDTKWKIPKNNRPAAADLQQLYAYCHLWKAQQGLLVYPNADGKKAHQGQDYQASQLMPSLPIHGTVYFAGILSDSQGINKEFGQQLLKHFLDLP</sequence>
<accession>A0A558BMY3</accession>
<dbReference type="Gene3D" id="3.90.320.10">
    <property type="match status" value="1"/>
</dbReference>
<evidence type="ECO:0008006" key="3">
    <source>
        <dbReference type="Google" id="ProtNLM"/>
    </source>
</evidence>
<dbReference type="Pfam" id="PF10117">
    <property type="entry name" value="McrBC"/>
    <property type="match status" value="1"/>
</dbReference>
<gene>
    <name evidence="1" type="ORF">FNT36_22160</name>
</gene>
<dbReference type="PANTHER" id="PTHR38733:SF1">
    <property type="entry name" value="TYPE IV METHYL-DIRECTED RESTRICTION ENZYME ECOKMCRBC"/>
    <property type="match status" value="1"/>
</dbReference>
<dbReference type="InterPro" id="IPR019292">
    <property type="entry name" value="McrC"/>
</dbReference>
<reference evidence="1 2" key="1">
    <citation type="submission" date="2019-07" db="EMBL/GenBank/DDBJ databases">
        <title>Hymenobacter sp. straun FUR1 Genome sequencing and assembly.</title>
        <authorList>
            <person name="Chhetri G."/>
        </authorList>
    </citation>
    <scope>NUCLEOTIDE SEQUENCE [LARGE SCALE GENOMIC DNA]</scope>
    <source>
        <strain evidence="1 2">Fur1</strain>
    </source>
</reference>
<dbReference type="OrthoDB" id="5148566at2"/>
<dbReference type="Proteomes" id="UP000317624">
    <property type="component" value="Unassembled WGS sequence"/>
</dbReference>
<dbReference type="AlphaFoldDB" id="A0A558BMY3"/>
<comment type="caution">
    <text evidence="1">The sequence shown here is derived from an EMBL/GenBank/DDBJ whole genome shotgun (WGS) entry which is preliminary data.</text>
</comment>
<evidence type="ECO:0000313" key="2">
    <source>
        <dbReference type="Proteomes" id="UP000317624"/>
    </source>
</evidence>
<dbReference type="EMBL" id="VMRJ01000006">
    <property type="protein sequence ID" value="TVT37866.1"/>
    <property type="molecule type" value="Genomic_DNA"/>
</dbReference>
<protein>
    <recommendedName>
        <fullName evidence="3">Restriction endonuclease</fullName>
    </recommendedName>
</protein>
<proteinExistence type="predicted"/>